<dbReference type="SUPFAM" id="SSF52402">
    <property type="entry name" value="Adenine nucleotide alpha hydrolases-like"/>
    <property type="match status" value="1"/>
</dbReference>
<name>A0ABR9YZ01_9PROT</name>
<comment type="caution">
    <text evidence="1">The sequence shown here is derived from an EMBL/GenBank/DDBJ whole genome shotgun (WGS) entry which is preliminary data.</text>
</comment>
<proteinExistence type="predicted"/>
<evidence type="ECO:0008006" key="3">
    <source>
        <dbReference type="Google" id="ProtNLM"/>
    </source>
</evidence>
<keyword evidence="2" id="KW-1185">Reference proteome</keyword>
<dbReference type="RefSeq" id="WP_194263491.1">
    <property type="nucleotide sequence ID" value="NZ_JABCQH010000025.1"/>
</dbReference>
<evidence type="ECO:0000313" key="1">
    <source>
        <dbReference type="EMBL" id="MBF0889763.1"/>
    </source>
</evidence>
<protein>
    <recommendedName>
        <fullName evidence="3">7-cyano-7-deazaguanine synthase</fullName>
    </recommendedName>
</protein>
<dbReference type="InterPro" id="IPR014729">
    <property type="entry name" value="Rossmann-like_a/b/a_fold"/>
</dbReference>
<dbReference type="EMBL" id="JABCQH010000025">
    <property type="protein sequence ID" value="MBF0889763.1"/>
    <property type="molecule type" value="Genomic_DNA"/>
</dbReference>
<dbReference type="Proteomes" id="UP000662701">
    <property type="component" value="Unassembled WGS sequence"/>
</dbReference>
<dbReference type="Gene3D" id="3.40.50.620">
    <property type="entry name" value="HUPs"/>
    <property type="match status" value="1"/>
</dbReference>
<sequence length="438" mass="48050">MSNVTCTVHGVRKGLPLRKARFEFGTAPVWTVQGSFGPRKLTPRGCDLIDIAGAIYRVESQIHKRATDPAILWELTVPVRDPDFWTRTGGALLGACLGFLNRSRWIFTFTKRPDAVDFVRPAPDERPVGQITLFSGGMDSLSGAGSDEGPRRAIQLVSFYHGQAKLQSELAAELGYQPPTQWRLTGRRGKKGMNFIRSFMFLCLGAAVAESFGTKRIVQYENGVLGTAVPQSGNFVPTRHAHPETHRRVVKLFDAVFESGFTILNPFLALTKREVGQQLVHTIGAKKAEPLFRRTETCWYLFQPKVGGLDKANGQPCGVCTPCIVRRTARPAEASAGAWSDWPGYAFDLKDTRFGEHLIVGTSFRGYLELVDIALNAADDTALIDELAPEARALIDDIAGPDEALVAGVLRRFANEFCDTFGIAQPGQKAKARKAAKT</sequence>
<reference evidence="1" key="2">
    <citation type="submission" date="2020-11" db="EMBL/GenBank/DDBJ databases">
        <title>Description of novel Gluconobacter species.</title>
        <authorList>
            <person name="Cleenwerck I."/>
            <person name="Cnockaert M."/>
            <person name="Borremans W."/>
            <person name="Wieme A.D."/>
            <person name="De Vuyst L."/>
            <person name="Vandamme P."/>
        </authorList>
    </citation>
    <scope>NUCLEOTIDE SEQUENCE</scope>
    <source>
        <strain evidence="1">LMG 1745</strain>
    </source>
</reference>
<organism evidence="1 2">
    <name type="scientific">Gluconobacter cadivus</name>
    <dbReference type="NCBI Taxonomy" id="2728101"/>
    <lineage>
        <taxon>Bacteria</taxon>
        <taxon>Pseudomonadati</taxon>
        <taxon>Pseudomonadota</taxon>
        <taxon>Alphaproteobacteria</taxon>
        <taxon>Acetobacterales</taxon>
        <taxon>Acetobacteraceae</taxon>
        <taxon>Gluconobacter</taxon>
    </lineage>
</organism>
<accession>A0ABR9YZ01</accession>
<gene>
    <name evidence="1" type="ORF">HKD19_14625</name>
</gene>
<evidence type="ECO:0000313" key="2">
    <source>
        <dbReference type="Proteomes" id="UP000662701"/>
    </source>
</evidence>
<reference evidence="1" key="1">
    <citation type="submission" date="2020-04" db="EMBL/GenBank/DDBJ databases">
        <authorList>
            <person name="Sombolestani A."/>
        </authorList>
    </citation>
    <scope>NUCLEOTIDE SEQUENCE</scope>
    <source>
        <strain evidence="1">LMG 1745</strain>
    </source>
</reference>